<reference evidence="2 3" key="1">
    <citation type="submission" date="2013-12" db="EMBL/GenBank/DDBJ databases">
        <title>The Genome Sequence of Candida albicans P78048.</title>
        <authorList>
            <consortium name="The Broad Institute Genome Sequencing Platform"/>
            <consortium name="The Broad Institute Genome Sequencing Center for Infectious Disease"/>
            <person name="Cuomo C."/>
            <person name="Bennett R."/>
            <person name="Hirakawa M."/>
            <person name="Noverr M."/>
            <person name="Mitchell A."/>
            <person name="Young S.K."/>
            <person name="Zeng Q."/>
            <person name="Gargeya S."/>
            <person name="Fitzgerald M."/>
            <person name="Abouelleil A."/>
            <person name="Alvarado L."/>
            <person name="Berlin A.M."/>
            <person name="Chapman S.B."/>
            <person name="Dewar J."/>
            <person name="Goldberg J."/>
            <person name="Griggs A."/>
            <person name="Gujja S."/>
            <person name="Hansen M."/>
            <person name="Howarth C."/>
            <person name="Imamovic A."/>
            <person name="Larimer J."/>
            <person name="McCowan C."/>
            <person name="Murphy C."/>
            <person name="Pearson M."/>
            <person name="Priest M."/>
            <person name="Roberts A."/>
            <person name="Saif S."/>
            <person name="Shea T."/>
            <person name="Sykes S."/>
            <person name="Wortman J."/>
            <person name="Nusbaum C."/>
            <person name="Birren B."/>
        </authorList>
    </citation>
    <scope>NUCLEOTIDE SEQUENCE [LARGE SCALE GENOMIC DNA]</scope>
    <source>
        <strain evidence="2 3">P78048</strain>
    </source>
</reference>
<evidence type="ECO:0008006" key="4">
    <source>
        <dbReference type="Google" id="ProtNLM"/>
    </source>
</evidence>
<proteinExistence type="predicted"/>
<dbReference type="AlphaFoldDB" id="A0AB34PM41"/>
<organism evidence="2 3">
    <name type="scientific">Candida albicans P78048</name>
    <dbReference type="NCBI Taxonomy" id="1094989"/>
    <lineage>
        <taxon>Eukaryota</taxon>
        <taxon>Fungi</taxon>
        <taxon>Dikarya</taxon>
        <taxon>Ascomycota</taxon>
        <taxon>Saccharomycotina</taxon>
        <taxon>Pichiomycetes</taxon>
        <taxon>Debaryomycetaceae</taxon>
        <taxon>Candida/Lodderomyces clade</taxon>
        <taxon>Candida</taxon>
    </lineage>
</organism>
<gene>
    <name evidence="2" type="ORF">MG3_05457</name>
</gene>
<comment type="caution">
    <text evidence="2">The sequence shown here is derived from an EMBL/GenBank/DDBJ whole genome shotgun (WGS) entry which is preliminary data.</text>
</comment>
<evidence type="ECO:0000313" key="2">
    <source>
        <dbReference type="EMBL" id="KGR04331.1"/>
    </source>
</evidence>
<protein>
    <recommendedName>
        <fullName evidence="4">M-phase phosphoprotein 6</fullName>
    </recommendedName>
</protein>
<dbReference type="EMBL" id="AJIX01000042">
    <property type="protein sequence ID" value="KGR04331.1"/>
    <property type="molecule type" value="Genomic_DNA"/>
</dbReference>
<name>A0AB34PM41_CANAX</name>
<dbReference type="Pfam" id="PF10175">
    <property type="entry name" value="MPP6"/>
    <property type="match status" value="1"/>
</dbReference>
<accession>A0AB34PM41</accession>
<feature type="compositionally biased region" description="Acidic residues" evidence="1">
    <location>
        <begin position="91"/>
        <end position="107"/>
    </location>
</feature>
<sequence length="131" mass="15060">MSTGLSNRVMNMKFMQKAEDSKLGKQKLEEQKKIHDLSEWVLPDSAKLLKLAAMKPKIDRVGFGTIMTNGNYNYSSTTKRSWGSNVSFEEIKDDDSNNVEDNDDEPLDLNTMWRKRKLESPSNSNKKKRLS</sequence>
<evidence type="ECO:0000313" key="3">
    <source>
        <dbReference type="Proteomes" id="UP000030161"/>
    </source>
</evidence>
<dbReference type="Proteomes" id="UP000030161">
    <property type="component" value="Unassembled WGS sequence"/>
</dbReference>
<evidence type="ECO:0000256" key="1">
    <source>
        <dbReference type="SAM" id="MobiDB-lite"/>
    </source>
</evidence>
<feature type="region of interest" description="Disordered" evidence="1">
    <location>
        <begin position="89"/>
        <end position="131"/>
    </location>
</feature>